<evidence type="ECO:0000256" key="1">
    <source>
        <dbReference type="ARBA" id="ARBA00004141"/>
    </source>
</evidence>
<name>A0A6J6PDJ2_9ZZZZ</name>
<evidence type="ECO:0000256" key="3">
    <source>
        <dbReference type="ARBA" id="ARBA00012949"/>
    </source>
</evidence>
<evidence type="ECO:0000256" key="4">
    <source>
        <dbReference type="ARBA" id="ARBA00022448"/>
    </source>
</evidence>
<protein>
    <recommendedName>
        <fullName evidence="3">cytochrome-c oxidase</fullName>
        <ecNumber evidence="3">7.1.1.9</ecNumber>
    </recommendedName>
</protein>
<keyword evidence="12 13" id="KW-0472">Membrane</keyword>
<dbReference type="Pfam" id="PF00116">
    <property type="entry name" value="COX2"/>
    <property type="match status" value="1"/>
</dbReference>
<dbReference type="EMBL" id="CAEZXK010000050">
    <property type="protein sequence ID" value="CAB4694518.1"/>
    <property type="molecule type" value="Genomic_DNA"/>
</dbReference>
<keyword evidence="5" id="KW-0679">Respiratory chain</keyword>
<feature type="transmembrane region" description="Helical" evidence="13">
    <location>
        <begin position="51"/>
        <end position="77"/>
    </location>
</feature>
<evidence type="ECO:0000256" key="12">
    <source>
        <dbReference type="ARBA" id="ARBA00023136"/>
    </source>
</evidence>
<proteinExistence type="inferred from homology"/>
<dbReference type="InterPro" id="IPR001505">
    <property type="entry name" value="Copper_CuA"/>
</dbReference>
<dbReference type="InterPro" id="IPR014222">
    <property type="entry name" value="Cyt_c_oxidase_su2"/>
</dbReference>
<evidence type="ECO:0000256" key="9">
    <source>
        <dbReference type="ARBA" id="ARBA00022982"/>
    </source>
</evidence>
<evidence type="ECO:0000256" key="8">
    <source>
        <dbReference type="ARBA" id="ARBA00022967"/>
    </source>
</evidence>
<dbReference type="InterPro" id="IPR008972">
    <property type="entry name" value="Cupredoxin"/>
</dbReference>
<comment type="similarity">
    <text evidence="2">Belongs to the cytochrome c oxidase subunit 2 family.</text>
</comment>
<organism evidence="15">
    <name type="scientific">freshwater metagenome</name>
    <dbReference type="NCBI Taxonomy" id="449393"/>
    <lineage>
        <taxon>unclassified sequences</taxon>
        <taxon>metagenomes</taxon>
        <taxon>ecological metagenomes</taxon>
    </lineage>
</organism>
<evidence type="ECO:0000256" key="10">
    <source>
        <dbReference type="ARBA" id="ARBA00022989"/>
    </source>
</evidence>
<evidence type="ECO:0000313" key="15">
    <source>
        <dbReference type="EMBL" id="CAB4694518.1"/>
    </source>
</evidence>
<dbReference type="CDD" id="cd13919">
    <property type="entry name" value="CuRO_HCO_II_like_5"/>
    <property type="match status" value="1"/>
</dbReference>
<dbReference type="GO" id="GO:0016020">
    <property type="term" value="C:membrane"/>
    <property type="evidence" value="ECO:0007669"/>
    <property type="project" value="UniProtKB-SubCell"/>
</dbReference>
<dbReference type="PRINTS" id="PR01166">
    <property type="entry name" value="CYCOXIDASEII"/>
</dbReference>
<evidence type="ECO:0000256" key="5">
    <source>
        <dbReference type="ARBA" id="ARBA00022660"/>
    </source>
</evidence>
<keyword evidence="6 13" id="KW-0812">Transmembrane</keyword>
<dbReference type="InterPro" id="IPR045187">
    <property type="entry name" value="CcO_II"/>
</dbReference>
<dbReference type="PROSITE" id="PS51257">
    <property type="entry name" value="PROKAR_LIPOPROTEIN"/>
    <property type="match status" value="1"/>
</dbReference>
<keyword evidence="8" id="KW-1278">Translocase</keyword>
<sequence>MRRKNAFRWAALPLAATLILVLSGCSSYEFSRGFLPGEPGVTNHTDMIVNFWNGSWIVLWAVGLIAWGLMFYAVIVYRRRKGDNTMPPQMRYNNPIEALFTVVPLVLVIGFFAFTADTMEKIERPVASDINIQVIGKQWSWDFNYLDNNVYETGIQSQFDGELGSEAALPTLYLPVNTSVKIELKSRDVVHSFWVIDFLYKKDTFPGKTNYMYFTPQREGTYKGKCAELCGEYHSMMLFNVKVVSRAEFDSQMAALAAKGNTGLLDDSYDRNQNLPGNGSGSKG</sequence>
<reference evidence="15" key="1">
    <citation type="submission" date="2020-05" db="EMBL/GenBank/DDBJ databases">
        <authorList>
            <person name="Chiriac C."/>
            <person name="Salcher M."/>
            <person name="Ghai R."/>
            <person name="Kavagutti S V."/>
        </authorList>
    </citation>
    <scope>NUCLEOTIDE SEQUENCE</scope>
</reference>
<keyword evidence="4" id="KW-0813">Transport</keyword>
<evidence type="ECO:0000256" key="7">
    <source>
        <dbReference type="ARBA" id="ARBA00022723"/>
    </source>
</evidence>
<keyword evidence="9" id="KW-0249">Electron transport</keyword>
<dbReference type="GO" id="GO:0016491">
    <property type="term" value="F:oxidoreductase activity"/>
    <property type="evidence" value="ECO:0007669"/>
    <property type="project" value="InterPro"/>
</dbReference>
<evidence type="ECO:0000256" key="2">
    <source>
        <dbReference type="ARBA" id="ARBA00007866"/>
    </source>
</evidence>
<keyword evidence="10 13" id="KW-1133">Transmembrane helix</keyword>
<accession>A0A6J6PDJ2</accession>
<dbReference type="PANTHER" id="PTHR22888:SF9">
    <property type="entry name" value="CYTOCHROME C OXIDASE SUBUNIT 2"/>
    <property type="match status" value="1"/>
</dbReference>
<keyword evidence="11" id="KW-0186">Copper</keyword>
<dbReference type="GO" id="GO:0004129">
    <property type="term" value="F:cytochrome-c oxidase activity"/>
    <property type="evidence" value="ECO:0007669"/>
    <property type="project" value="UniProtKB-EC"/>
</dbReference>
<dbReference type="SUPFAM" id="SSF49503">
    <property type="entry name" value="Cupredoxins"/>
    <property type="match status" value="1"/>
</dbReference>
<evidence type="ECO:0000256" key="6">
    <source>
        <dbReference type="ARBA" id="ARBA00022692"/>
    </source>
</evidence>
<evidence type="ECO:0000259" key="14">
    <source>
        <dbReference type="PROSITE" id="PS50857"/>
    </source>
</evidence>
<dbReference type="InterPro" id="IPR036257">
    <property type="entry name" value="Cyt_c_oxidase_su2_TM_sf"/>
</dbReference>
<keyword evidence="7" id="KW-0479">Metal-binding</keyword>
<evidence type="ECO:0000256" key="13">
    <source>
        <dbReference type="SAM" id="Phobius"/>
    </source>
</evidence>
<feature type="transmembrane region" description="Helical" evidence="13">
    <location>
        <begin position="98"/>
        <end position="116"/>
    </location>
</feature>
<dbReference type="GO" id="GO:0042773">
    <property type="term" value="P:ATP synthesis coupled electron transport"/>
    <property type="evidence" value="ECO:0007669"/>
    <property type="project" value="TreeGrafter"/>
</dbReference>
<dbReference type="Gene3D" id="2.60.40.420">
    <property type="entry name" value="Cupredoxins - blue copper proteins"/>
    <property type="match status" value="1"/>
</dbReference>
<dbReference type="PANTHER" id="PTHR22888">
    <property type="entry name" value="CYTOCHROME C OXIDASE, SUBUNIT II"/>
    <property type="match status" value="1"/>
</dbReference>
<comment type="subcellular location">
    <subcellularLocation>
        <location evidence="1">Membrane</location>
        <topology evidence="1">Multi-pass membrane protein</topology>
    </subcellularLocation>
</comment>
<dbReference type="Gene3D" id="1.10.287.90">
    <property type="match status" value="1"/>
</dbReference>
<dbReference type="PROSITE" id="PS00078">
    <property type="entry name" value="COX2"/>
    <property type="match status" value="1"/>
</dbReference>
<dbReference type="InterPro" id="IPR002429">
    <property type="entry name" value="CcO_II-like_C"/>
</dbReference>
<dbReference type="GO" id="GO:0005507">
    <property type="term" value="F:copper ion binding"/>
    <property type="evidence" value="ECO:0007669"/>
    <property type="project" value="InterPro"/>
</dbReference>
<evidence type="ECO:0000256" key="11">
    <source>
        <dbReference type="ARBA" id="ARBA00023008"/>
    </source>
</evidence>
<dbReference type="AlphaFoldDB" id="A0A6J6PDJ2"/>
<feature type="domain" description="Cytochrome oxidase subunit II copper A binding" evidence="14">
    <location>
        <begin position="127"/>
        <end position="255"/>
    </location>
</feature>
<dbReference type="NCBIfam" id="TIGR02866">
    <property type="entry name" value="CoxB"/>
    <property type="match status" value="1"/>
</dbReference>
<gene>
    <name evidence="15" type="ORF">UFOPK2370_01174</name>
</gene>
<dbReference type="EC" id="7.1.1.9" evidence="3"/>
<dbReference type="SUPFAM" id="SSF81464">
    <property type="entry name" value="Cytochrome c oxidase subunit II-like, transmembrane region"/>
    <property type="match status" value="1"/>
</dbReference>
<dbReference type="PROSITE" id="PS50857">
    <property type="entry name" value="COX2_CUA"/>
    <property type="match status" value="1"/>
</dbReference>